<dbReference type="PANTHER" id="PTHR34853:SF1">
    <property type="entry name" value="LIPASE 5"/>
    <property type="match status" value="1"/>
</dbReference>
<dbReference type="InterPro" id="IPR005152">
    <property type="entry name" value="Lipase_secreted"/>
</dbReference>
<name>A0ABP3FPB9_9GAMM</name>
<dbReference type="PANTHER" id="PTHR34853">
    <property type="match status" value="1"/>
</dbReference>
<evidence type="ECO:0000256" key="1">
    <source>
        <dbReference type="SAM" id="SignalP"/>
    </source>
</evidence>
<dbReference type="PROSITE" id="PS51257">
    <property type="entry name" value="PROKAR_LIPOPROTEIN"/>
    <property type="match status" value="1"/>
</dbReference>
<proteinExistence type="predicted"/>
<feature type="signal peptide" evidence="1">
    <location>
        <begin position="1"/>
        <end position="19"/>
    </location>
</feature>
<feature type="domain" description="Dienelactone hydrolase" evidence="2">
    <location>
        <begin position="137"/>
        <end position="238"/>
    </location>
</feature>
<comment type="caution">
    <text evidence="3">The sequence shown here is derived from an EMBL/GenBank/DDBJ whole genome shotgun (WGS) entry which is preliminary data.</text>
</comment>
<feature type="chain" id="PRO_5046180254" description="Dienelactone hydrolase domain-containing protein" evidence="1">
    <location>
        <begin position="20"/>
        <end position="536"/>
    </location>
</feature>
<evidence type="ECO:0000259" key="2">
    <source>
        <dbReference type="Pfam" id="PF01738"/>
    </source>
</evidence>
<sequence length="536" mass="56925">MKPIISTSRCLLSVSIASALLLTGCGGDDDNTSVIRDNFTSNEAIATFNQTNINSLGLSAIGVPAAKCGVAVEKIDYHTRGAANERTNATAAVMLPTGSSAACTGNRPILLYAHGTTTDKNYDITQVGNQSNSAAAEAALIAASFAAQGYIVVAPNYAGYDDSKLSYHPYLVAEQQSKDMVDALDNARVVIARQKLINDINYRNISAGNKLFVSGYSQGGYVAMATARRLESNKETVTALAPSSGPYALAAFADAIFAGNVNIGATRFAPLLAYGMQPKYNNIYNQKSDIFLDKYASTPMPNVQTFSQLVAADKLPENALFEATPTGNTLIDNLPKSTLPFAPIGFDKTNYLVKTDYRAAYMADALQNRDGLLAGTGVSPAADPKHPLRIALKDNDLRGYLPSMPTMLCGGNQDPTVFYDLNTGSMAQILANASISNPALNVTVLDVDTTNADKRTIPSVSLIGKASTNPWSLNAVVTQAQTQFSTSYQFTVNNAIQNGVSPQAAILANYHGALVSSACMNATRQFFDQNFVNTPM</sequence>
<accession>A0ABP3FPB9</accession>
<keyword evidence="4" id="KW-1185">Reference proteome</keyword>
<protein>
    <recommendedName>
        <fullName evidence="2">Dienelactone hydrolase domain-containing protein</fullName>
    </recommendedName>
</protein>
<evidence type="ECO:0000313" key="4">
    <source>
        <dbReference type="Proteomes" id="UP001501787"/>
    </source>
</evidence>
<dbReference type="EMBL" id="BAAAFR010000005">
    <property type="protein sequence ID" value="GAA0321190.1"/>
    <property type="molecule type" value="Genomic_DNA"/>
</dbReference>
<dbReference type="Pfam" id="PF01738">
    <property type="entry name" value="DLH"/>
    <property type="match status" value="1"/>
</dbReference>
<dbReference type="SUPFAM" id="SSF53474">
    <property type="entry name" value="alpha/beta-Hydrolases"/>
    <property type="match status" value="1"/>
</dbReference>
<keyword evidence="1" id="KW-0732">Signal</keyword>
<evidence type="ECO:0000313" key="3">
    <source>
        <dbReference type="EMBL" id="GAA0321190.1"/>
    </source>
</evidence>
<dbReference type="InterPro" id="IPR029058">
    <property type="entry name" value="AB_hydrolase_fold"/>
</dbReference>
<dbReference type="InterPro" id="IPR002925">
    <property type="entry name" value="Dienelactn_hydro"/>
</dbReference>
<dbReference type="RefSeq" id="WP_201505157.1">
    <property type="nucleotide sequence ID" value="NZ_BAAAFR010000005.1"/>
</dbReference>
<dbReference type="Gene3D" id="3.40.50.1820">
    <property type="entry name" value="alpha/beta hydrolase"/>
    <property type="match status" value="1"/>
</dbReference>
<organism evidence="3 4">
    <name type="scientific">Psychrobacter aestuarii</name>
    <dbReference type="NCBI Taxonomy" id="556327"/>
    <lineage>
        <taxon>Bacteria</taxon>
        <taxon>Pseudomonadati</taxon>
        <taxon>Pseudomonadota</taxon>
        <taxon>Gammaproteobacteria</taxon>
        <taxon>Moraxellales</taxon>
        <taxon>Moraxellaceae</taxon>
        <taxon>Psychrobacter</taxon>
    </lineage>
</organism>
<gene>
    <name evidence="3" type="ORF">GCM10009129_18770</name>
</gene>
<reference evidence="4" key="1">
    <citation type="journal article" date="2019" name="Int. J. Syst. Evol. Microbiol.">
        <title>The Global Catalogue of Microorganisms (GCM) 10K type strain sequencing project: providing services to taxonomists for standard genome sequencing and annotation.</title>
        <authorList>
            <consortium name="The Broad Institute Genomics Platform"/>
            <consortium name="The Broad Institute Genome Sequencing Center for Infectious Disease"/>
            <person name="Wu L."/>
            <person name="Ma J."/>
        </authorList>
    </citation>
    <scope>NUCLEOTIDE SEQUENCE [LARGE SCALE GENOMIC DNA]</scope>
    <source>
        <strain evidence="4">JCM 16343</strain>
    </source>
</reference>
<dbReference type="Proteomes" id="UP001501787">
    <property type="component" value="Unassembled WGS sequence"/>
</dbReference>